<accession>A0A1M4TKJ6</accession>
<dbReference type="AlphaFoldDB" id="A0A1M4TKJ6"/>
<dbReference type="InterPro" id="IPR007459">
    <property type="entry name" value="DNA_pol3_chi"/>
</dbReference>
<organism evidence="1 2">
    <name type="scientific">Ruegeria intermedia</name>
    <dbReference type="NCBI Taxonomy" id="996115"/>
    <lineage>
        <taxon>Bacteria</taxon>
        <taxon>Pseudomonadati</taxon>
        <taxon>Pseudomonadota</taxon>
        <taxon>Alphaproteobacteria</taxon>
        <taxon>Rhodobacterales</taxon>
        <taxon>Roseobacteraceae</taxon>
        <taxon>Ruegeria</taxon>
    </lineage>
</organism>
<evidence type="ECO:0000313" key="2">
    <source>
        <dbReference type="Proteomes" id="UP000325134"/>
    </source>
</evidence>
<reference evidence="1 2" key="1">
    <citation type="submission" date="2016-11" db="EMBL/GenBank/DDBJ databases">
        <authorList>
            <person name="Varghese N."/>
            <person name="Submissions S."/>
        </authorList>
    </citation>
    <scope>NUCLEOTIDE SEQUENCE [LARGE SCALE GENOMIC DNA]</scope>
    <source>
        <strain evidence="1 2">DSM 29341</strain>
    </source>
</reference>
<dbReference type="Proteomes" id="UP000325134">
    <property type="component" value="Unassembled WGS sequence"/>
</dbReference>
<dbReference type="OrthoDB" id="9795973at2"/>
<gene>
    <name evidence="1" type="ORF">SAMN05444279_102218</name>
</gene>
<dbReference type="GO" id="GO:0006260">
    <property type="term" value="P:DNA replication"/>
    <property type="evidence" value="ECO:0007669"/>
    <property type="project" value="InterPro"/>
</dbReference>
<keyword evidence="2" id="KW-1185">Reference proteome</keyword>
<dbReference type="InterPro" id="IPR036768">
    <property type="entry name" value="PolIII_chi_sf"/>
</dbReference>
<dbReference type="GO" id="GO:0003887">
    <property type="term" value="F:DNA-directed DNA polymerase activity"/>
    <property type="evidence" value="ECO:0007669"/>
    <property type="project" value="InterPro"/>
</dbReference>
<dbReference type="PANTHER" id="PTHR38767">
    <property type="entry name" value="DNA POLYMERASE III SUBUNIT CHI"/>
    <property type="match status" value="1"/>
</dbReference>
<dbReference type="GO" id="GO:0003677">
    <property type="term" value="F:DNA binding"/>
    <property type="evidence" value="ECO:0007669"/>
    <property type="project" value="InterPro"/>
</dbReference>
<dbReference type="EMBL" id="FQVK01000002">
    <property type="protein sequence ID" value="SHE45023.1"/>
    <property type="molecule type" value="Genomic_DNA"/>
</dbReference>
<dbReference type="PANTHER" id="PTHR38767:SF1">
    <property type="entry name" value="DNA POLYMERASE III SUBUNIT CHI"/>
    <property type="match status" value="1"/>
</dbReference>
<name>A0A1M4TKJ6_9RHOB</name>
<protein>
    <submittedName>
        <fullName evidence="1">DNA polymerase III, chi subunit</fullName>
    </submittedName>
</protein>
<evidence type="ECO:0000313" key="1">
    <source>
        <dbReference type="EMBL" id="SHE45023.1"/>
    </source>
</evidence>
<dbReference type="RefSeq" id="WP_149774541.1">
    <property type="nucleotide sequence ID" value="NZ_FQVK01000002.1"/>
</dbReference>
<dbReference type="NCBIfam" id="NF004347">
    <property type="entry name" value="PRK05728.1-4"/>
    <property type="match status" value="1"/>
</dbReference>
<dbReference type="SUPFAM" id="SSF102400">
    <property type="entry name" value="DNA polymerase III chi subunit"/>
    <property type="match status" value="1"/>
</dbReference>
<sequence>MGAVYFYHLTRHPLEHTLPVLLDKARQAGWRIAVRGTDPARMDWLDERLWLGPEESFLPHGRAGGPHDARQPILLTTGPEAANDPACLMAVDGAEVAADEVTALQRVCILFDGNDPQALDHARGQWKVLTGAGCAAQYWSEESGRWEKKAESG</sequence>
<dbReference type="Gene3D" id="3.40.50.10110">
    <property type="entry name" value="DNA polymerase III subunit chi"/>
    <property type="match status" value="1"/>
</dbReference>
<dbReference type="GO" id="GO:0032298">
    <property type="term" value="P:positive regulation of DNA-templated DNA replication initiation"/>
    <property type="evidence" value="ECO:0007669"/>
    <property type="project" value="TreeGrafter"/>
</dbReference>
<proteinExistence type="predicted"/>
<dbReference type="Pfam" id="PF04364">
    <property type="entry name" value="DNA_pol3_chi"/>
    <property type="match status" value="1"/>
</dbReference>